<dbReference type="Proteomes" id="UP000551848">
    <property type="component" value="Unassembled WGS sequence"/>
</dbReference>
<feature type="chain" id="PRO_5032791973" evidence="1">
    <location>
        <begin position="22"/>
        <end position="339"/>
    </location>
</feature>
<gene>
    <name evidence="2" type="ORF">H2072_03035</name>
</gene>
<dbReference type="AlphaFoldDB" id="A0A838Y5X7"/>
<evidence type="ECO:0000313" key="3">
    <source>
        <dbReference type="Proteomes" id="UP000551848"/>
    </source>
</evidence>
<proteinExistence type="predicted"/>
<name>A0A838Y5X7_9GAMM</name>
<evidence type="ECO:0000256" key="1">
    <source>
        <dbReference type="SAM" id="SignalP"/>
    </source>
</evidence>
<feature type="signal peptide" evidence="1">
    <location>
        <begin position="1"/>
        <end position="21"/>
    </location>
</feature>
<reference evidence="2 3" key="1">
    <citation type="submission" date="2020-06" db="EMBL/GenBank/DDBJ databases">
        <title>Dysbiosis in marine aquaculture revealed through microbiome analysis: reverse ecology for environmental sustainability.</title>
        <authorList>
            <person name="Haro-Moreno J.M."/>
            <person name="Coutinho F.H."/>
            <person name="Zaragoza-Solas A."/>
            <person name="Picazo A."/>
            <person name="Almagro-Moreno S."/>
            <person name="Lopez-Perez M."/>
        </authorList>
    </citation>
    <scope>NUCLEOTIDE SEQUENCE [LARGE SCALE GENOMIC DNA]</scope>
    <source>
        <strain evidence="2">MCMED-G41</strain>
    </source>
</reference>
<comment type="caution">
    <text evidence="2">The sequence shown here is derived from an EMBL/GenBank/DDBJ whole genome shotgun (WGS) entry which is preliminary data.</text>
</comment>
<evidence type="ECO:0000313" key="2">
    <source>
        <dbReference type="EMBL" id="MBA4692703.1"/>
    </source>
</evidence>
<dbReference type="Pfam" id="PF09839">
    <property type="entry name" value="DUF2066"/>
    <property type="match status" value="1"/>
</dbReference>
<sequence>MNQKFKMLFLLNFLLINLVSSKELPTLFEITISSDQYTNTNDGLNKAFNRLIQKLSGSRSKKFLWRIGDAEIKKIDFVSSYSTQMIEDKEYLSVLFNSDLLIPKLRQLDIPLIGFNRPVILFLIKLDTGESSPIYIDGSQSANSFAVEIKQMFEDISRDRGVYLELPEFDLEDQNLLKQTNILFSPSTHIQEKFYNDAFLSIEMIRIGINQWTISGDLKTPSTIQGKEVINYLQNDVQNFLDNFLEVQQLEPGKSGEKVIISVAGLNNFEDFQSVESELDKIFAIESRTFRSFKPNRIDYSAQLFQTKESLIKELRGSTNFLIKKYKEQNNQLELEYLN</sequence>
<organism evidence="2 3">
    <name type="scientific">SAR86 cluster bacterium</name>
    <dbReference type="NCBI Taxonomy" id="2030880"/>
    <lineage>
        <taxon>Bacteria</taxon>
        <taxon>Pseudomonadati</taxon>
        <taxon>Pseudomonadota</taxon>
        <taxon>Gammaproteobacteria</taxon>
        <taxon>SAR86 cluster</taxon>
    </lineage>
</organism>
<protein>
    <submittedName>
        <fullName evidence="2">DUF2066 domain-containing protein</fullName>
    </submittedName>
</protein>
<accession>A0A838Y5X7</accession>
<dbReference type="InterPro" id="IPR018642">
    <property type="entry name" value="DUF2066"/>
</dbReference>
<dbReference type="EMBL" id="JACETL010000032">
    <property type="protein sequence ID" value="MBA4692703.1"/>
    <property type="molecule type" value="Genomic_DNA"/>
</dbReference>
<keyword evidence="1" id="KW-0732">Signal</keyword>